<dbReference type="InterPro" id="IPR014014">
    <property type="entry name" value="RNA_helicase_DEAD_Q_motif"/>
</dbReference>
<dbReference type="PANTHER" id="PTHR47959">
    <property type="entry name" value="ATP-DEPENDENT RNA HELICASE RHLE-RELATED"/>
    <property type="match status" value="1"/>
</dbReference>
<evidence type="ECO:0000259" key="9">
    <source>
        <dbReference type="PROSITE" id="PS51194"/>
    </source>
</evidence>
<dbReference type="CDD" id="cd00268">
    <property type="entry name" value="DEADc"/>
    <property type="match status" value="1"/>
</dbReference>
<name>A0A1G6I0Z5_9ACTN</name>
<accession>A0A1G6I0Z5</accession>
<dbReference type="InterPro" id="IPR027417">
    <property type="entry name" value="P-loop_NTPase"/>
</dbReference>
<feature type="compositionally biased region" description="Basic and acidic residues" evidence="7">
    <location>
        <begin position="133"/>
        <end position="248"/>
    </location>
</feature>
<feature type="region of interest" description="Disordered" evidence="7">
    <location>
        <begin position="745"/>
        <end position="793"/>
    </location>
</feature>
<organism evidence="11 12">
    <name type="scientific">Raineyella antarctica</name>
    <dbReference type="NCBI Taxonomy" id="1577474"/>
    <lineage>
        <taxon>Bacteria</taxon>
        <taxon>Bacillati</taxon>
        <taxon>Actinomycetota</taxon>
        <taxon>Actinomycetes</taxon>
        <taxon>Propionibacteriales</taxon>
        <taxon>Propionibacteriaceae</taxon>
        <taxon>Raineyella</taxon>
    </lineage>
</organism>
<keyword evidence="4" id="KW-0067">ATP-binding</keyword>
<dbReference type="GO" id="GO:0005829">
    <property type="term" value="C:cytosol"/>
    <property type="evidence" value="ECO:0007669"/>
    <property type="project" value="TreeGrafter"/>
</dbReference>
<evidence type="ECO:0000256" key="7">
    <source>
        <dbReference type="SAM" id="MobiDB-lite"/>
    </source>
</evidence>
<dbReference type="GO" id="GO:0005524">
    <property type="term" value="F:ATP binding"/>
    <property type="evidence" value="ECO:0007669"/>
    <property type="project" value="UniProtKB-KW"/>
</dbReference>
<protein>
    <submittedName>
        <fullName evidence="11">Superfamily II DNA and RNA helicase</fullName>
    </submittedName>
</protein>
<evidence type="ECO:0000259" key="10">
    <source>
        <dbReference type="PROSITE" id="PS51195"/>
    </source>
</evidence>
<dbReference type="PROSITE" id="PS51194">
    <property type="entry name" value="HELICASE_CTER"/>
    <property type="match status" value="1"/>
</dbReference>
<evidence type="ECO:0000313" key="11">
    <source>
        <dbReference type="EMBL" id="SDC00120.1"/>
    </source>
</evidence>
<dbReference type="Proteomes" id="UP000199086">
    <property type="component" value="Unassembled WGS sequence"/>
</dbReference>
<evidence type="ECO:0000259" key="8">
    <source>
        <dbReference type="PROSITE" id="PS51192"/>
    </source>
</evidence>
<feature type="compositionally biased region" description="Basic and acidic residues" evidence="7">
    <location>
        <begin position="46"/>
        <end position="79"/>
    </location>
</feature>
<keyword evidence="3 11" id="KW-0347">Helicase</keyword>
<dbReference type="Gene3D" id="3.40.50.300">
    <property type="entry name" value="P-loop containing nucleotide triphosphate hydrolases"/>
    <property type="match status" value="2"/>
</dbReference>
<dbReference type="InterPro" id="IPR044742">
    <property type="entry name" value="DEAD/DEAH_RhlB"/>
</dbReference>
<dbReference type="SUPFAM" id="SSF52540">
    <property type="entry name" value="P-loop containing nucleoside triphosphate hydrolases"/>
    <property type="match status" value="1"/>
</dbReference>
<evidence type="ECO:0000256" key="2">
    <source>
        <dbReference type="ARBA" id="ARBA00022801"/>
    </source>
</evidence>
<dbReference type="Pfam" id="PF00270">
    <property type="entry name" value="DEAD"/>
    <property type="match status" value="1"/>
</dbReference>
<dbReference type="GO" id="GO:0003724">
    <property type="term" value="F:RNA helicase activity"/>
    <property type="evidence" value="ECO:0007669"/>
    <property type="project" value="InterPro"/>
</dbReference>
<dbReference type="SMART" id="SM00490">
    <property type="entry name" value="HELICc"/>
    <property type="match status" value="1"/>
</dbReference>
<evidence type="ECO:0000256" key="1">
    <source>
        <dbReference type="ARBA" id="ARBA00022741"/>
    </source>
</evidence>
<dbReference type="RefSeq" id="WP_245703249.1">
    <property type="nucleotide sequence ID" value="NZ_FMYF01000013.1"/>
</dbReference>
<feature type="compositionally biased region" description="Low complexity" evidence="7">
    <location>
        <begin position="96"/>
        <end position="110"/>
    </location>
</feature>
<evidence type="ECO:0000256" key="4">
    <source>
        <dbReference type="ARBA" id="ARBA00022840"/>
    </source>
</evidence>
<dbReference type="GO" id="GO:0016787">
    <property type="term" value="F:hydrolase activity"/>
    <property type="evidence" value="ECO:0007669"/>
    <property type="project" value="UniProtKB-KW"/>
</dbReference>
<evidence type="ECO:0000256" key="5">
    <source>
        <dbReference type="ARBA" id="ARBA00038437"/>
    </source>
</evidence>
<gene>
    <name evidence="11" type="ORF">GA0111570_113101</name>
</gene>
<dbReference type="PROSITE" id="PS51195">
    <property type="entry name" value="Q_MOTIF"/>
    <property type="match status" value="1"/>
</dbReference>
<dbReference type="AlphaFoldDB" id="A0A1G6I0Z5"/>
<dbReference type="PROSITE" id="PS51192">
    <property type="entry name" value="HELICASE_ATP_BIND_1"/>
    <property type="match status" value="1"/>
</dbReference>
<dbReference type="GO" id="GO:0003676">
    <property type="term" value="F:nucleic acid binding"/>
    <property type="evidence" value="ECO:0007669"/>
    <property type="project" value="InterPro"/>
</dbReference>
<reference evidence="11 12" key="1">
    <citation type="submission" date="2016-06" db="EMBL/GenBank/DDBJ databases">
        <authorList>
            <person name="Olsen C.W."/>
            <person name="Carey S."/>
            <person name="Hinshaw L."/>
            <person name="Karasin A.I."/>
        </authorList>
    </citation>
    <scope>NUCLEOTIDE SEQUENCE [LARGE SCALE GENOMIC DNA]</scope>
    <source>
        <strain evidence="11 12">LZ-22</strain>
    </source>
</reference>
<dbReference type="InterPro" id="IPR014001">
    <property type="entry name" value="Helicase_ATP-bd"/>
</dbReference>
<keyword evidence="1" id="KW-0547">Nucleotide-binding</keyword>
<feature type="region of interest" description="Disordered" evidence="7">
    <location>
        <begin position="1"/>
        <end position="347"/>
    </location>
</feature>
<dbReference type="CDD" id="cd18787">
    <property type="entry name" value="SF2_C_DEAD"/>
    <property type="match status" value="1"/>
</dbReference>
<feature type="domain" description="DEAD-box RNA helicase Q" evidence="10">
    <location>
        <begin position="364"/>
        <end position="392"/>
    </location>
</feature>
<comment type="similarity">
    <text evidence="5">Belongs to the DEAD box helicase family.</text>
</comment>
<dbReference type="SMART" id="SM00487">
    <property type="entry name" value="DEXDc"/>
    <property type="match status" value="1"/>
</dbReference>
<feature type="domain" description="Helicase ATP-binding" evidence="8">
    <location>
        <begin position="395"/>
        <end position="571"/>
    </location>
</feature>
<evidence type="ECO:0000256" key="6">
    <source>
        <dbReference type="PROSITE-ProRule" id="PRU00552"/>
    </source>
</evidence>
<evidence type="ECO:0000313" key="12">
    <source>
        <dbReference type="Proteomes" id="UP000199086"/>
    </source>
</evidence>
<dbReference type="PANTHER" id="PTHR47959:SF13">
    <property type="entry name" value="ATP-DEPENDENT RNA HELICASE RHLE"/>
    <property type="match status" value="1"/>
</dbReference>
<dbReference type="InterPro" id="IPR050079">
    <property type="entry name" value="DEAD_box_RNA_helicase"/>
</dbReference>
<dbReference type="InterPro" id="IPR011545">
    <property type="entry name" value="DEAD/DEAH_box_helicase_dom"/>
</dbReference>
<keyword evidence="2" id="KW-0378">Hydrolase</keyword>
<dbReference type="STRING" id="1577474.GA0111570_113101"/>
<keyword evidence="12" id="KW-1185">Reference proteome</keyword>
<evidence type="ECO:0000256" key="3">
    <source>
        <dbReference type="ARBA" id="ARBA00022806"/>
    </source>
</evidence>
<feature type="domain" description="Helicase C-terminal" evidence="9">
    <location>
        <begin position="582"/>
        <end position="742"/>
    </location>
</feature>
<dbReference type="InterPro" id="IPR001650">
    <property type="entry name" value="Helicase_C-like"/>
</dbReference>
<feature type="short sequence motif" description="Q motif" evidence="6">
    <location>
        <begin position="364"/>
        <end position="392"/>
    </location>
</feature>
<dbReference type="Pfam" id="PF00271">
    <property type="entry name" value="Helicase_C"/>
    <property type="match status" value="1"/>
</dbReference>
<feature type="compositionally biased region" description="Basic and acidic residues" evidence="7">
    <location>
        <begin position="290"/>
        <end position="340"/>
    </location>
</feature>
<dbReference type="EMBL" id="FMYF01000013">
    <property type="protein sequence ID" value="SDC00120.1"/>
    <property type="molecule type" value="Genomic_DNA"/>
</dbReference>
<feature type="compositionally biased region" description="Basic and acidic residues" evidence="7">
    <location>
        <begin position="19"/>
        <end position="36"/>
    </location>
</feature>
<proteinExistence type="inferred from homology"/>
<sequence length="793" mass="88422">MPYNDHAPKSGGPRKAKSFKADGTPKKRWTTDERSARGHGPRSRGGQRDTDSRGGQRDTDSRSFSREDRGQGRTSDRGPEAYSGDGRSYGDDRRQAAAQRRGGTDRPAGGNRYGNDRGGNDRGGYAKKSTGRFNRDDRPSYNRDDRSRDDRPAFNRDDRPRNDRPGYNRDDRPRNDRPGYNRDDRSRNDRPGFNRDDRPRNDRPGFNRDDRSRGDRPGFNRDDRPRDDRPSYNRNDRDDRSRGDRHEGTGSSFGRSRAPYGSRPTYGGASRGQDGATHGSYQDRPKKKAWGRDVDPERDMRPREDRPRREERRFDDRPRRDNARFDRNDRPERRDDREDGPLDTMDWQEAEEVAVDTSTVTGANGFAQLGVPAELVAVLNQKGITDPFPIQKASIPDALAGKDVLGRGRTGSGKTLGFTLPLLARIHQTAKADGTFRKPQAIILEPTRELAMQVADVLSPLSRALGMRSLLVAGGMSYEPQRRALSRGVDVIIATPGRLIDLIEQGAADLSDIQVTVLDEADEMADMGFMPEVTRIMDETPSEGQRLLFSATLDKGVDGLVKRYMHSPKVHEVDSSNATFTTMEHHLVLVKPEHKAPITAEIANREGKTIVFARTQKGVDRISGELREAGVMAGGLHGGLTQGARARVMAAFKDGTMPVLVATDVAARGIHVDDVGLVLQVDPPADSRDYTHRAGRTARAGSEGIVVSLILPHQRKQSLRLAYQAGVQDKAREARPDEEWLYRATGARKPSAEPIEESEYEALIAPKQQPRRGGGRRFGGNKPFNRGGRRFRD</sequence>